<proteinExistence type="predicted"/>
<keyword evidence="1" id="KW-0808">Transferase</keyword>
<sequence length="1069" mass="119420">MDIFDNIQQERKTDIFDKISTTDIFDKIAPERTLAMKAADLLSMGHAYGKYGPEKEVSFTPEGQMIRANVPTGDPGFFQDPIMALAMAAYKPFQMAGAPVAKKAMAAGREALGWFTGGGSEVPALAKGAAKGIARVTEIPNLAKMAAQRAGKPFAEVPVKMTGDVVSPVSKTVPRLAEIIPEQPPAPAEGGKFGVPEVEARFQAANGLPEPTFLEKAKTGMDDLWRKFTREYEYLPKNTEFAQLRFDLKSLEKQKNVSKDTAIRSIGEITSTLDRPSFDIFRRKVILDDLTNEAGKGHELPFGFTPETLALEKQKIDEMAAMTPSIQAALTKRQATWDELKTTYVDAMDRIGFDVKDRLLNENYFRHQVLEYAKLDGIFGTGKKLSTPVGRGFLKERKGSSLDINTDYLQAEYQVMGQMHHDIEIAKTIDKIGKNYNIKARVMQDAKIQGIDDWKKAIPEGYTVWQPREGNVFYMMDSVPAKLAKGIQEGMITEIAGEDLLKVMALGGKRKEWVIKNEIADTLNDINKRTDVGTFGNADRKILTAWKQWQLISPRRAVKYNIRNLSGDSEAAFVGNPSTFTKTPKAVKEIYDVFVQKKTMSPDMKDWFDRGGMSTTLQAQEMGDMKSLWMFTSLYEKSGKLADIPQKAWAKYWNGARMATDAREATLRYSAYLDYLEQMKLNNGTPKNFGASIPEEIMGLKDIKDRAFWLSNDLLGAYDRVSVGGQFVRQHIIPFWSWQAVNMDRYKNLFRNAANDGQLATTIGRKLGVATPLAALKVGKLVVKGSALAASMQVYNHTVFPEEEKELPNDVRMKPHIVLGRDANGKVQYFSRLGILGDALDWFGVDGVQNEVREYLNGHKTLKEAAVDSAAEFVKGPVNVLQRGAFPFGKLAFESATRRTTFPDIFKPGTVRDRGEYLARSFGLENEYKSVMQKPYEGYAKSLPKIFIYSVDAGEAAYRDTFDLKRGFMKKIGKGTEGFWLTPKGDALYNLKLAIRYKDRDALKKYVVDYAALGGTKEGLTQAIQNMHPLSGMTKAEQGAFVQQLSQEEAQRVKSAIGFYQTTLIGKQQ</sequence>
<gene>
    <name evidence="1" type="ORF">TM448A00751_0015</name>
    <name evidence="2" type="ORF">TM448B01492_0009</name>
</gene>
<reference evidence="1" key="1">
    <citation type="submission" date="2020-03" db="EMBL/GenBank/DDBJ databases">
        <title>The deep terrestrial virosphere.</title>
        <authorList>
            <person name="Holmfeldt K."/>
            <person name="Nilsson E."/>
            <person name="Simone D."/>
            <person name="Lopez-Fernandez M."/>
            <person name="Wu X."/>
            <person name="de Brujin I."/>
            <person name="Lundin D."/>
            <person name="Andersson A."/>
            <person name="Bertilsson S."/>
            <person name="Dopson M."/>
        </authorList>
    </citation>
    <scope>NUCLEOTIDE SEQUENCE</scope>
    <source>
        <strain evidence="1">TM448A00751</strain>
        <strain evidence="2">TM448B01492</strain>
    </source>
</reference>
<protein>
    <submittedName>
        <fullName evidence="1">Putative methyltransferase</fullName>
    </submittedName>
</protein>
<dbReference type="AlphaFoldDB" id="A0A6H1ZKM8"/>
<accession>A0A6H1ZKM8</accession>
<evidence type="ECO:0000313" key="1">
    <source>
        <dbReference type="EMBL" id="QJA47877.1"/>
    </source>
</evidence>
<evidence type="ECO:0000313" key="2">
    <source>
        <dbReference type="EMBL" id="QJH99109.1"/>
    </source>
</evidence>
<dbReference type="EMBL" id="MT144061">
    <property type="protein sequence ID" value="QJA47877.1"/>
    <property type="molecule type" value="Genomic_DNA"/>
</dbReference>
<keyword evidence="1" id="KW-0489">Methyltransferase</keyword>
<dbReference type="GO" id="GO:0008168">
    <property type="term" value="F:methyltransferase activity"/>
    <property type="evidence" value="ECO:0007669"/>
    <property type="project" value="UniProtKB-KW"/>
</dbReference>
<dbReference type="EMBL" id="MT144769">
    <property type="protein sequence ID" value="QJH99109.1"/>
    <property type="molecule type" value="Genomic_DNA"/>
</dbReference>
<organism evidence="1">
    <name type="scientific">viral metagenome</name>
    <dbReference type="NCBI Taxonomy" id="1070528"/>
    <lineage>
        <taxon>unclassified sequences</taxon>
        <taxon>metagenomes</taxon>
        <taxon>organismal metagenomes</taxon>
    </lineage>
</organism>
<dbReference type="GO" id="GO:0032259">
    <property type="term" value="P:methylation"/>
    <property type="evidence" value="ECO:0007669"/>
    <property type="project" value="UniProtKB-KW"/>
</dbReference>
<name>A0A6H1ZKM8_9ZZZZ</name>